<dbReference type="InterPro" id="IPR013810">
    <property type="entry name" value="Ribosomal_uS5_N"/>
</dbReference>
<name>A0AAW0HDS6_MYOGA</name>
<dbReference type="Proteomes" id="UP001488838">
    <property type="component" value="Unassembled WGS sequence"/>
</dbReference>
<dbReference type="FunFam" id="3.30.160.20:FF:000133">
    <property type="entry name" value="40S ribosomal protein S2"/>
    <property type="match status" value="1"/>
</dbReference>
<dbReference type="InterPro" id="IPR000851">
    <property type="entry name" value="Ribosomal_uS5"/>
</dbReference>
<accession>A0AAW0HDS6</accession>
<protein>
    <recommendedName>
        <fullName evidence="2">S5 DRBM domain-containing protein</fullName>
    </recommendedName>
</protein>
<dbReference type="AlphaFoldDB" id="A0AAW0HDS6"/>
<evidence type="ECO:0000259" key="2">
    <source>
        <dbReference type="PROSITE" id="PS50881"/>
    </source>
</evidence>
<evidence type="ECO:0000313" key="4">
    <source>
        <dbReference type="Proteomes" id="UP001488838"/>
    </source>
</evidence>
<dbReference type="EMBL" id="JBBHLL010000531">
    <property type="protein sequence ID" value="KAK7800884.1"/>
    <property type="molecule type" value="Genomic_DNA"/>
</dbReference>
<gene>
    <name evidence="3" type="ORF">U0070_011194</name>
</gene>
<proteinExistence type="predicted"/>
<dbReference type="GO" id="GO:0006412">
    <property type="term" value="P:translation"/>
    <property type="evidence" value="ECO:0007669"/>
    <property type="project" value="InterPro"/>
</dbReference>
<dbReference type="PANTHER" id="PTHR13718">
    <property type="entry name" value="RIBOSOMAL S SUBUNIT"/>
    <property type="match status" value="1"/>
</dbReference>
<keyword evidence="4" id="KW-1185">Reference proteome</keyword>
<dbReference type="GO" id="GO:0022627">
    <property type="term" value="C:cytosolic small ribosomal subunit"/>
    <property type="evidence" value="ECO:0007669"/>
    <property type="project" value="TreeGrafter"/>
</dbReference>
<dbReference type="PROSITE" id="PS50881">
    <property type="entry name" value="S5_DSRBD"/>
    <property type="match status" value="1"/>
</dbReference>
<dbReference type="PANTHER" id="PTHR13718:SF120">
    <property type="entry name" value="40S RIBOSOMAL PROTEIN S2"/>
    <property type="match status" value="1"/>
</dbReference>
<comment type="caution">
    <text evidence="3">The sequence shown here is derived from an EMBL/GenBank/DDBJ whole genome shotgun (WGS) entry which is preliminary data.</text>
</comment>
<dbReference type="Pfam" id="PF00333">
    <property type="entry name" value="Ribosomal_S5"/>
    <property type="match status" value="1"/>
</dbReference>
<keyword evidence="1" id="KW-0687">Ribonucleoprotein</keyword>
<keyword evidence="1" id="KW-0689">Ribosomal protein</keyword>
<feature type="domain" description="S5 DRBM" evidence="2">
    <location>
        <begin position="60"/>
        <end position="94"/>
    </location>
</feature>
<dbReference type="Gene3D" id="3.30.160.20">
    <property type="match status" value="1"/>
</dbReference>
<evidence type="ECO:0000256" key="1">
    <source>
        <dbReference type="PROSITE-ProRule" id="PRU00268"/>
    </source>
</evidence>
<organism evidence="3 4">
    <name type="scientific">Myodes glareolus</name>
    <name type="common">Bank vole</name>
    <name type="synonym">Clethrionomys glareolus</name>
    <dbReference type="NCBI Taxonomy" id="447135"/>
    <lineage>
        <taxon>Eukaryota</taxon>
        <taxon>Metazoa</taxon>
        <taxon>Chordata</taxon>
        <taxon>Craniata</taxon>
        <taxon>Vertebrata</taxon>
        <taxon>Euteleostomi</taxon>
        <taxon>Mammalia</taxon>
        <taxon>Eutheria</taxon>
        <taxon>Euarchontoglires</taxon>
        <taxon>Glires</taxon>
        <taxon>Rodentia</taxon>
        <taxon>Myomorpha</taxon>
        <taxon>Muroidea</taxon>
        <taxon>Cricetidae</taxon>
        <taxon>Arvicolinae</taxon>
        <taxon>Myodes</taxon>
    </lineage>
</organism>
<evidence type="ECO:0000313" key="3">
    <source>
        <dbReference type="EMBL" id="KAK7800884.1"/>
    </source>
</evidence>
<dbReference type="GO" id="GO:0003723">
    <property type="term" value="F:RNA binding"/>
    <property type="evidence" value="ECO:0007669"/>
    <property type="project" value="InterPro"/>
</dbReference>
<reference evidence="3 4" key="1">
    <citation type="journal article" date="2023" name="bioRxiv">
        <title>Conserved and derived expression patterns and positive selection on dental genes reveal complex evolutionary context of ever-growing rodent molars.</title>
        <authorList>
            <person name="Calamari Z.T."/>
            <person name="Song A."/>
            <person name="Cohen E."/>
            <person name="Akter M."/>
            <person name="Roy R.D."/>
            <person name="Hallikas O."/>
            <person name="Christensen M.M."/>
            <person name="Li P."/>
            <person name="Marangoni P."/>
            <person name="Jernvall J."/>
            <person name="Klein O.D."/>
        </authorList>
    </citation>
    <scope>NUCLEOTIDE SEQUENCE [LARGE SCALE GENOMIC DNA]</scope>
    <source>
        <strain evidence="3">V071</strain>
    </source>
</reference>
<dbReference type="GO" id="GO:0003735">
    <property type="term" value="F:structural constituent of ribosome"/>
    <property type="evidence" value="ECO:0007669"/>
    <property type="project" value="UniProtKB-UniRule"/>
</dbReference>
<dbReference type="SUPFAM" id="SSF54768">
    <property type="entry name" value="dsRNA-binding domain-like"/>
    <property type="match status" value="1"/>
</dbReference>
<sequence length="100" mass="11377">MVMLKDMVPMEVKPDKEWIPITKLSRLLKDMKIKSLEEIYLSSLTVQESEIVDFSLSAFLKDGVLKTLPVQKPTQAGQRTRFKAFVAVGDYNDHHVDLGV</sequence>